<evidence type="ECO:0000313" key="2">
    <source>
        <dbReference type="Proteomes" id="UP000031847"/>
    </source>
</evidence>
<dbReference type="AlphaFoldDB" id="A0A0B8QMT4"/>
<dbReference type="RefSeq" id="WP_021722221.1">
    <property type="nucleotide sequence ID" value="NZ_BAABQR010000010.1"/>
</dbReference>
<dbReference type="GO" id="GO:0004527">
    <property type="term" value="F:exonuclease activity"/>
    <property type="evidence" value="ECO:0007669"/>
    <property type="project" value="UniProtKB-KW"/>
</dbReference>
<evidence type="ECO:0000313" key="1">
    <source>
        <dbReference type="EMBL" id="GAM81345.1"/>
    </source>
</evidence>
<dbReference type="EMBL" id="BBSI01000038">
    <property type="protein sequence ID" value="GAM81345.1"/>
    <property type="molecule type" value="Genomic_DNA"/>
</dbReference>
<dbReference type="Proteomes" id="UP000031847">
    <property type="component" value="Unassembled WGS sequence"/>
</dbReference>
<organism evidence="1 2">
    <name type="scientific">Lactococcus lactis subsp. lactis</name>
    <name type="common">Streptococcus lactis</name>
    <dbReference type="NCBI Taxonomy" id="1360"/>
    <lineage>
        <taxon>Bacteria</taxon>
        <taxon>Bacillati</taxon>
        <taxon>Bacillota</taxon>
        <taxon>Bacilli</taxon>
        <taxon>Lactobacillales</taxon>
        <taxon>Streptococcaceae</taxon>
        <taxon>Lactococcus</taxon>
    </lineage>
</organism>
<protein>
    <submittedName>
        <fullName evidence="1">DNA polymerase III, epsilon subunit and related 3'-5' exonucleases</fullName>
    </submittedName>
</protein>
<gene>
    <name evidence="1" type="ORF">JCM5805K_2468</name>
</gene>
<accession>A0A0B8QMT4</accession>
<name>A0A0B8QMT4_LACLL</name>
<keyword evidence="1" id="KW-0378">Hydrolase</keyword>
<reference evidence="1 2" key="1">
    <citation type="submission" date="2015-01" db="EMBL/GenBank/DDBJ databases">
        <title>Lactococcus lactis subsp.lactis JCM 5805 whole genome shotgun sequence.</title>
        <authorList>
            <person name="Fujii T."/>
            <person name="Tomita Y."/>
            <person name="Ikushima S."/>
            <person name="Fujiwara D."/>
        </authorList>
    </citation>
    <scope>NUCLEOTIDE SEQUENCE [LARGE SCALE GENOMIC DNA]</scope>
    <source>
        <strain evidence="1 2">JCM 5805</strain>
    </source>
</reference>
<keyword evidence="1" id="KW-0269">Exonuclease</keyword>
<proteinExistence type="predicted"/>
<comment type="caution">
    <text evidence="1">The sequence shown here is derived from an EMBL/GenBank/DDBJ whole genome shotgun (WGS) entry which is preliminary data.</text>
</comment>
<sequence>MSYVVNKTGDFSGYHEVHKGACPNRPTVTDSYLINKQFENDLDAMEYVKEIYPSLQVRPCLSCMDTSSR</sequence>
<keyword evidence="1" id="KW-0540">Nuclease</keyword>